<keyword evidence="4" id="KW-0503">Monooxygenase</keyword>
<dbReference type="AlphaFoldDB" id="A0A5N7CH32"/>
<dbReference type="Pfam" id="PF01494">
    <property type="entry name" value="FAD_binding_3"/>
    <property type="match status" value="2"/>
</dbReference>
<dbReference type="Proteomes" id="UP000326877">
    <property type="component" value="Unassembled WGS sequence"/>
</dbReference>
<gene>
    <name evidence="6" type="ORF">BDV23DRAFT_170172</name>
</gene>
<feature type="domain" description="FAD-binding" evidence="5">
    <location>
        <begin position="7"/>
        <end position="177"/>
    </location>
</feature>
<evidence type="ECO:0000259" key="5">
    <source>
        <dbReference type="Pfam" id="PF01494"/>
    </source>
</evidence>
<evidence type="ECO:0000313" key="6">
    <source>
        <dbReference type="EMBL" id="KAE8393476.1"/>
    </source>
</evidence>
<dbReference type="EMBL" id="ML735229">
    <property type="protein sequence ID" value="KAE8393476.1"/>
    <property type="molecule type" value="Genomic_DNA"/>
</dbReference>
<dbReference type="InterPro" id="IPR002938">
    <property type="entry name" value="FAD-bd"/>
</dbReference>
<keyword evidence="1" id="KW-0285">Flavoprotein</keyword>
<sequence>MEPQPSIAIIGAGPSGVVLARLLELGGITDYVIYERNESATPGPWQQGGTLDLHGPSGQLALKRAGLFDEFSRNFARWDASRMSIVDSAGAAVVSLGEGRDAPEIDRIQLRQLLLDSVPADKIRWGRAVRTIARREERDNGTKDNGCVIHFTDGTSASGFRLIVGADGAWSKVRPLVTSAKPVYSGKMFIEGKLSHNNPSYEVAIQMVGRGGMIAVGNRAEMSVQQLADGTYRVYFGLLVPEGFYDHRDGNDAASDPTIKTEDIRRLLLSSNDFYATWASQLKALVDTAEGPFRAWPLYRMDPETVGWTRSVAPGVTLLGDAAHVSTPFAGEGVNCSMYDAVVLADCIIKHCGVNRHFQNSENSVLETALSEYEADMFLRGQDMIRRSTKNEVMLFADNAPEQFLALLNSHGQAKETK</sequence>
<organism evidence="6">
    <name type="scientific">Petromyces alliaceus</name>
    <name type="common">Aspergillus alliaceus</name>
    <dbReference type="NCBI Taxonomy" id="209559"/>
    <lineage>
        <taxon>Eukaryota</taxon>
        <taxon>Fungi</taxon>
        <taxon>Dikarya</taxon>
        <taxon>Ascomycota</taxon>
        <taxon>Pezizomycotina</taxon>
        <taxon>Eurotiomycetes</taxon>
        <taxon>Eurotiomycetidae</taxon>
        <taxon>Eurotiales</taxon>
        <taxon>Aspergillaceae</taxon>
        <taxon>Aspergillus</taxon>
        <taxon>Aspergillus subgen. Circumdati</taxon>
    </lineage>
</organism>
<dbReference type="InterPro" id="IPR036188">
    <property type="entry name" value="FAD/NAD-bd_sf"/>
</dbReference>
<dbReference type="SUPFAM" id="SSF51905">
    <property type="entry name" value="FAD/NAD(P)-binding domain"/>
    <property type="match status" value="1"/>
</dbReference>
<dbReference type="OrthoDB" id="655030at2759"/>
<keyword evidence="3" id="KW-0560">Oxidoreductase</keyword>
<reference evidence="6" key="1">
    <citation type="submission" date="2019-04" db="EMBL/GenBank/DDBJ databases">
        <title>Friends and foes A comparative genomics studyof 23 Aspergillus species from section Flavi.</title>
        <authorList>
            <consortium name="DOE Joint Genome Institute"/>
            <person name="Kjaerbolling I."/>
            <person name="Vesth T."/>
            <person name="Frisvad J.C."/>
            <person name="Nybo J.L."/>
            <person name="Theobald S."/>
            <person name="Kildgaard S."/>
            <person name="Isbrandt T."/>
            <person name="Kuo A."/>
            <person name="Sato A."/>
            <person name="Lyhne E.K."/>
            <person name="Kogle M.E."/>
            <person name="Wiebenga A."/>
            <person name="Kun R.S."/>
            <person name="Lubbers R.J."/>
            <person name="Makela M.R."/>
            <person name="Barry K."/>
            <person name="Chovatia M."/>
            <person name="Clum A."/>
            <person name="Daum C."/>
            <person name="Haridas S."/>
            <person name="He G."/>
            <person name="LaButti K."/>
            <person name="Lipzen A."/>
            <person name="Mondo S."/>
            <person name="Riley R."/>
            <person name="Salamov A."/>
            <person name="Simmons B.A."/>
            <person name="Magnuson J.K."/>
            <person name="Henrissat B."/>
            <person name="Mortensen U.H."/>
            <person name="Larsen T.O."/>
            <person name="Devries R.P."/>
            <person name="Grigoriev I.V."/>
            <person name="Machida M."/>
            <person name="Baker S.E."/>
            <person name="Andersen M.R."/>
        </authorList>
    </citation>
    <scope>NUCLEOTIDE SEQUENCE [LARGE SCALE GENOMIC DNA]</scope>
    <source>
        <strain evidence="6">IBT 14317</strain>
    </source>
</reference>
<name>A0A5N7CH32_PETAA</name>
<dbReference type="GO" id="GO:0071949">
    <property type="term" value="F:FAD binding"/>
    <property type="evidence" value="ECO:0007669"/>
    <property type="project" value="InterPro"/>
</dbReference>
<dbReference type="Gene3D" id="3.50.50.60">
    <property type="entry name" value="FAD/NAD(P)-binding domain"/>
    <property type="match status" value="1"/>
</dbReference>
<dbReference type="PANTHER" id="PTHR46972:SF1">
    <property type="entry name" value="FAD DEPENDENT OXIDOREDUCTASE DOMAIN-CONTAINING PROTEIN"/>
    <property type="match status" value="1"/>
</dbReference>
<feature type="domain" description="FAD-binding" evidence="5">
    <location>
        <begin position="315"/>
        <end position="350"/>
    </location>
</feature>
<dbReference type="PANTHER" id="PTHR46972">
    <property type="entry name" value="MONOOXYGENASE ASQM-RELATED"/>
    <property type="match status" value="1"/>
</dbReference>
<keyword evidence="2" id="KW-0274">FAD</keyword>
<dbReference type="PRINTS" id="PR00420">
    <property type="entry name" value="RNGMNOXGNASE"/>
</dbReference>
<protein>
    <recommendedName>
        <fullName evidence="5">FAD-binding domain-containing protein</fullName>
    </recommendedName>
</protein>
<evidence type="ECO:0000256" key="4">
    <source>
        <dbReference type="ARBA" id="ARBA00023033"/>
    </source>
</evidence>
<evidence type="ECO:0000256" key="2">
    <source>
        <dbReference type="ARBA" id="ARBA00022827"/>
    </source>
</evidence>
<accession>A0A5N7CH32</accession>
<evidence type="ECO:0000256" key="1">
    <source>
        <dbReference type="ARBA" id="ARBA00022630"/>
    </source>
</evidence>
<evidence type="ECO:0000256" key="3">
    <source>
        <dbReference type="ARBA" id="ARBA00023002"/>
    </source>
</evidence>
<proteinExistence type="predicted"/>
<dbReference type="GO" id="GO:0004497">
    <property type="term" value="F:monooxygenase activity"/>
    <property type="evidence" value="ECO:0007669"/>
    <property type="project" value="UniProtKB-KW"/>
</dbReference>